<dbReference type="InterPro" id="IPR001872">
    <property type="entry name" value="Peptidase_A8"/>
</dbReference>
<comment type="caution">
    <text evidence="11">The sequence shown here is derived from an EMBL/GenBank/DDBJ whole genome shotgun (WGS) entry which is preliminary data.</text>
</comment>
<dbReference type="EC" id="3.4.23.36" evidence="9"/>
<keyword evidence="5 9" id="KW-0064">Aspartyl protease</keyword>
<feature type="transmembrane region" description="Helical" evidence="9">
    <location>
        <begin position="80"/>
        <end position="99"/>
    </location>
</feature>
<evidence type="ECO:0000256" key="2">
    <source>
        <dbReference type="ARBA" id="ARBA00022475"/>
    </source>
</evidence>
<comment type="catalytic activity">
    <reaction evidence="9">
        <text>Release of signal peptides from bacterial membrane prolipoproteins. Hydrolyzes -Xaa-Yaa-Zaa-|-(S,diacylglyceryl)Cys-, in which Xaa is hydrophobic (preferably Leu), and Yaa (Ala or Ser) and Zaa (Gly or Ala) have small, neutral side chains.</text>
        <dbReference type="EC" id="3.4.23.36"/>
    </reaction>
</comment>
<evidence type="ECO:0000256" key="4">
    <source>
        <dbReference type="ARBA" id="ARBA00022692"/>
    </source>
</evidence>
<keyword evidence="7 9" id="KW-1133">Transmembrane helix</keyword>
<keyword evidence="8 9" id="KW-0472">Membrane</keyword>
<dbReference type="GO" id="GO:0006508">
    <property type="term" value="P:proteolysis"/>
    <property type="evidence" value="ECO:0007669"/>
    <property type="project" value="UniProtKB-KW"/>
</dbReference>
<evidence type="ECO:0000256" key="6">
    <source>
        <dbReference type="ARBA" id="ARBA00022801"/>
    </source>
</evidence>
<name>A0A3E2TIQ5_9FIRM</name>
<dbReference type="GO" id="GO:0004190">
    <property type="term" value="F:aspartic-type endopeptidase activity"/>
    <property type="evidence" value="ECO:0007669"/>
    <property type="project" value="UniProtKB-UniRule"/>
</dbReference>
<dbReference type="UniPathway" id="UPA00665"/>
<evidence type="ECO:0000256" key="1">
    <source>
        <dbReference type="ARBA" id="ARBA00006139"/>
    </source>
</evidence>
<evidence type="ECO:0000313" key="12">
    <source>
        <dbReference type="Proteomes" id="UP000261011"/>
    </source>
</evidence>
<gene>
    <name evidence="9 11" type="primary">lspA</name>
    <name evidence="11" type="ORF">DXA39_05045</name>
</gene>
<accession>A0A3E2TIQ5</accession>
<sequence length="151" mass="17471">MTYIIIIILGVILDRITKIHAINNFIDNPYNGTILNFTYLENRGAAFGILQDNRAFFIILTIVIIGYLIYYFIKHYKTNTTLLNIAITFIITGALGNFYDRLVKTYVVDFIEFAFVNFPVFNVADIFVTVGSILIIIYLLFFEEGEKKNER</sequence>
<keyword evidence="6 9" id="KW-0378">Hydrolase</keyword>
<feature type="transmembrane region" description="Helical" evidence="9">
    <location>
        <begin position="55"/>
        <end position="73"/>
    </location>
</feature>
<comment type="pathway">
    <text evidence="9">Protein modification; lipoprotein biosynthesis (signal peptide cleavage).</text>
</comment>
<evidence type="ECO:0000256" key="5">
    <source>
        <dbReference type="ARBA" id="ARBA00022750"/>
    </source>
</evidence>
<evidence type="ECO:0000256" key="8">
    <source>
        <dbReference type="ARBA" id="ARBA00023136"/>
    </source>
</evidence>
<comment type="function">
    <text evidence="9">This protein specifically catalyzes the removal of signal peptides from prolipoproteins.</text>
</comment>
<comment type="subcellular location">
    <subcellularLocation>
        <location evidence="9">Cell membrane</location>
        <topology evidence="9">Multi-pass membrane protein</topology>
    </subcellularLocation>
</comment>
<dbReference type="PANTHER" id="PTHR33695">
    <property type="entry name" value="LIPOPROTEIN SIGNAL PEPTIDASE"/>
    <property type="match status" value="1"/>
</dbReference>
<dbReference type="HAMAP" id="MF_00161">
    <property type="entry name" value="LspA"/>
    <property type="match status" value="1"/>
</dbReference>
<feature type="active site" evidence="9">
    <location>
        <position position="109"/>
    </location>
</feature>
<dbReference type="Proteomes" id="UP000261011">
    <property type="component" value="Unassembled WGS sequence"/>
</dbReference>
<keyword evidence="3 9" id="KW-0645">Protease</keyword>
<comment type="caution">
    <text evidence="9">Lacks conserved residue(s) required for the propagation of feature annotation.</text>
</comment>
<keyword evidence="12" id="KW-1185">Reference proteome</keyword>
<evidence type="ECO:0000256" key="7">
    <source>
        <dbReference type="ARBA" id="ARBA00022989"/>
    </source>
</evidence>
<protein>
    <recommendedName>
        <fullName evidence="9">Lipoprotein signal peptidase</fullName>
        <ecNumber evidence="9">3.4.23.36</ecNumber>
    </recommendedName>
    <alternativeName>
        <fullName evidence="9">Prolipoprotein signal peptidase</fullName>
    </alternativeName>
    <alternativeName>
        <fullName evidence="9">Signal peptidase II</fullName>
        <shortName evidence="9">SPase II</shortName>
    </alternativeName>
</protein>
<dbReference type="NCBIfam" id="TIGR00077">
    <property type="entry name" value="lspA"/>
    <property type="match status" value="1"/>
</dbReference>
<feature type="active site" evidence="9">
    <location>
        <position position="125"/>
    </location>
</feature>
<dbReference type="PANTHER" id="PTHR33695:SF1">
    <property type="entry name" value="LIPOPROTEIN SIGNAL PEPTIDASE"/>
    <property type="match status" value="1"/>
</dbReference>
<dbReference type="OrthoDB" id="9810259at2"/>
<evidence type="ECO:0000256" key="10">
    <source>
        <dbReference type="RuleBase" id="RU004181"/>
    </source>
</evidence>
<dbReference type="PRINTS" id="PR00781">
    <property type="entry name" value="LIPOSIGPTASE"/>
</dbReference>
<dbReference type="AlphaFoldDB" id="A0A3E2TIQ5"/>
<dbReference type="GO" id="GO:0005886">
    <property type="term" value="C:plasma membrane"/>
    <property type="evidence" value="ECO:0007669"/>
    <property type="project" value="UniProtKB-SubCell"/>
</dbReference>
<reference evidence="11 12" key="1">
    <citation type="submission" date="2018-08" db="EMBL/GenBank/DDBJ databases">
        <title>A genome reference for cultivated species of the human gut microbiota.</title>
        <authorList>
            <person name="Zou Y."/>
            <person name="Xue W."/>
            <person name="Luo G."/>
        </authorList>
    </citation>
    <scope>NUCLEOTIDE SEQUENCE [LARGE SCALE GENOMIC DNA]</scope>
    <source>
        <strain evidence="11 12">OF01-3</strain>
    </source>
</reference>
<keyword evidence="4 9" id="KW-0812">Transmembrane</keyword>
<organism evidence="11 12">
    <name type="scientific">Anaerococcus nagyae</name>
    <dbReference type="NCBI Taxonomy" id="1755241"/>
    <lineage>
        <taxon>Bacteria</taxon>
        <taxon>Bacillati</taxon>
        <taxon>Bacillota</taxon>
        <taxon>Tissierellia</taxon>
        <taxon>Tissierellales</taxon>
        <taxon>Peptoniphilaceae</taxon>
        <taxon>Anaerococcus</taxon>
    </lineage>
</organism>
<dbReference type="Pfam" id="PF01252">
    <property type="entry name" value="Peptidase_A8"/>
    <property type="match status" value="1"/>
</dbReference>
<evidence type="ECO:0000256" key="3">
    <source>
        <dbReference type="ARBA" id="ARBA00022670"/>
    </source>
</evidence>
<proteinExistence type="inferred from homology"/>
<comment type="similarity">
    <text evidence="1 9 10">Belongs to the peptidase A8 family.</text>
</comment>
<dbReference type="EMBL" id="QVEU01000003">
    <property type="protein sequence ID" value="RGB76537.1"/>
    <property type="molecule type" value="Genomic_DNA"/>
</dbReference>
<keyword evidence="2 9" id="KW-1003">Cell membrane</keyword>
<evidence type="ECO:0000256" key="9">
    <source>
        <dbReference type="HAMAP-Rule" id="MF_00161"/>
    </source>
</evidence>
<evidence type="ECO:0000313" key="11">
    <source>
        <dbReference type="EMBL" id="RGB76537.1"/>
    </source>
</evidence>
<feature type="transmembrane region" description="Helical" evidence="9">
    <location>
        <begin position="119"/>
        <end position="141"/>
    </location>
</feature>
<dbReference type="RefSeq" id="WP_117521613.1">
    <property type="nucleotide sequence ID" value="NZ_AP031484.1"/>
</dbReference>